<sequence length="45" mass="5015">MHRSLHPLADDNVPISGCVGEFDSSWLRFEGLDGFAVCFPNHSPR</sequence>
<protein>
    <submittedName>
        <fullName evidence="1">Uncharacterized protein</fullName>
    </submittedName>
</protein>
<organism evidence="1 2">
    <name type="scientific">Rhizobium multihospitium</name>
    <dbReference type="NCBI Taxonomy" id="410764"/>
    <lineage>
        <taxon>Bacteria</taxon>
        <taxon>Pseudomonadati</taxon>
        <taxon>Pseudomonadota</taxon>
        <taxon>Alphaproteobacteria</taxon>
        <taxon>Hyphomicrobiales</taxon>
        <taxon>Rhizobiaceae</taxon>
        <taxon>Rhizobium/Agrobacterium group</taxon>
        <taxon>Rhizobium</taxon>
    </lineage>
</organism>
<dbReference type="AlphaFoldDB" id="A0A1C3X3D6"/>
<name>A0A1C3X3D6_9HYPH</name>
<dbReference type="STRING" id="410764.GA0061103_0004"/>
<dbReference type="EMBL" id="FMAG01000010">
    <property type="protein sequence ID" value="SCB46777.1"/>
    <property type="molecule type" value="Genomic_DNA"/>
</dbReference>
<gene>
    <name evidence="1" type="ORF">GA0061103_0004</name>
</gene>
<dbReference type="Proteomes" id="UP000199101">
    <property type="component" value="Unassembled WGS sequence"/>
</dbReference>
<proteinExistence type="predicted"/>
<accession>A0A1C3X3D6</accession>
<reference evidence="2" key="1">
    <citation type="submission" date="2016-08" db="EMBL/GenBank/DDBJ databases">
        <authorList>
            <person name="Varghese N."/>
            <person name="Submissions Spin"/>
        </authorList>
    </citation>
    <scope>NUCLEOTIDE SEQUENCE [LARGE SCALE GENOMIC DNA]</scope>
    <source>
        <strain evidence="2">HAMBI 2975</strain>
    </source>
</reference>
<evidence type="ECO:0000313" key="1">
    <source>
        <dbReference type="EMBL" id="SCB46777.1"/>
    </source>
</evidence>
<evidence type="ECO:0000313" key="2">
    <source>
        <dbReference type="Proteomes" id="UP000199101"/>
    </source>
</evidence>
<keyword evidence="2" id="KW-1185">Reference proteome</keyword>